<evidence type="ECO:0000313" key="2">
    <source>
        <dbReference type="EMBL" id="SFQ17216.1"/>
    </source>
</evidence>
<dbReference type="Proteomes" id="UP000243106">
    <property type="component" value="Unassembled WGS sequence"/>
</dbReference>
<sequence>MSLIRKHEMHERRFSRNLGVGLTLTALIAIIFGLTMVKVTNDDFSLSGSGVPTQTEEAN</sequence>
<protein>
    <recommendedName>
        <fullName evidence="4">Cytochrome C oxidase assembly protein</fullName>
    </recommendedName>
</protein>
<dbReference type="EMBL" id="FOXV01000002">
    <property type="protein sequence ID" value="SFQ17216.1"/>
    <property type="molecule type" value="Genomic_DNA"/>
</dbReference>
<feature type="transmembrane region" description="Helical" evidence="1">
    <location>
        <begin position="20"/>
        <end position="37"/>
    </location>
</feature>
<dbReference type="STRING" id="93684.SAMN05421853_102246"/>
<accession>A0A1I5WD13</accession>
<reference evidence="3" key="1">
    <citation type="submission" date="2016-10" db="EMBL/GenBank/DDBJ databases">
        <authorList>
            <person name="Varghese N."/>
            <person name="Submissions S."/>
        </authorList>
    </citation>
    <scope>NUCLEOTIDE SEQUENCE [LARGE SCALE GENOMIC DNA]</scope>
    <source>
        <strain evidence="3">JCM 10271</strain>
    </source>
</reference>
<organism evidence="2 3">
    <name type="scientific">Roseivivax halotolerans</name>
    <dbReference type="NCBI Taxonomy" id="93684"/>
    <lineage>
        <taxon>Bacteria</taxon>
        <taxon>Pseudomonadati</taxon>
        <taxon>Pseudomonadota</taxon>
        <taxon>Alphaproteobacteria</taxon>
        <taxon>Rhodobacterales</taxon>
        <taxon>Roseobacteraceae</taxon>
        <taxon>Roseivivax</taxon>
    </lineage>
</organism>
<dbReference type="RefSeq" id="WP_093009513.1">
    <property type="nucleotide sequence ID" value="NZ_FOXV01000002.1"/>
</dbReference>
<name>A0A1I5WD13_9RHOB</name>
<dbReference type="AlphaFoldDB" id="A0A1I5WD13"/>
<evidence type="ECO:0000256" key="1">
    <source>
        <dbReference type="SAM" id="Phobius"/>
    </source>
</evidence>
<evidence type="ECO:0000313" key="3">
    <source>
        <dbReference type="Proteomes" id="UP000243106"/>
    </source>
</evidence>
<keyword evidence="3" id="KW-1185">Reference proteome</keyword>
<evidence type="ECO:0008006" key="4">
    <source>
        <dbReference type="Google" id="ProtNLM"/>
    </source>
</evidence>
<keyword evidence="1" id="KW-0472">Membrane</keyword>
<proteinExistence type="predicted"/>
<keyword evidence="1" id="KW-0812">Transmembrane</keyword>
<gene>
    <name evidence="2" type="ORF">SAMN05421853_102246</name>
</gene>
<keyword evidence="1" id="KW-1133">Transmembrane helix</keyword>